<dbReference type="InterPro" id="IPR014710">
    <property type="entry name" value="RmlC-like_jellyroll"/>
</dbReference>
<sequence length="139" mass="14896">MKKPLCIGALALPVITTFLAAAPVQAQTQPLPTGIQRTALQRHDLTAPGRETVQTRIDFEPGAAFGRHQHPGEELIYVLEGALQYQVDGQPPVTLHAGEVLFIPAGTMHAAKNIGKTKASELATYIVEKGKPILTLAQE</sequence>
<dbReference type="CDD" id="cd02235">
    <property type="entry name" value="cupin_BLL4011-like"/>
    <property type="match status" value="1"/>
</dbReference>
<dbReference type="InterPro" id="IPR013096">
    <property type="entry name" value="Cupin_2"/>
</dbReference>
<dbReference type="PANTHER" id="PTHR38599:SF1">
    <property type="entry name" value="CUPIN DOMAIN PROTEIN (AFU_ORTHOLOGUE AFUA_3G13620)"/>
    <property type="match status" value="1"/>
</dbReference>
<feature type="domain" description="Cupin type-2" evidence="2">
    <location>
        <begin position="57"/>
        <end position="120"/>
    </location>
</feature>
<dbReference type="OrthoDB" id="2620172at2"/>
<keyword evidence="4" id="KW-1185">Reference proteome</keyword>
<dbReference type="Proteomes" id="UP000298471">
    <property type="component" value="Unassembled WGS sequence"/>
</dbReference>
<organism evidence="3 4">
    <name type="scientific">Hymenobacter metallicola</name>
    <dbReference type="NCBI Taxonomy" id="2563114"/>
    <lineage>
        <taxon>Bacteria</taxon>
        <taxon>Pseudomonadati</taxon>
        <taxon>Bacteroidota</taxon>
        <taxon>Cytophagia</taxon>
        <taxon>Cytophagales</taxon>
        <taxon>Hymenobacteraceae</taxon>
        <taxon>Hymenobacter</taxon>
    </lineage>
</organism>
<dbReference type="AlphaFoldDB" id="A0A4Z0PTC6"/>
<dbReference type="RefSeq" id="WP_135399103.1">
    <property type="nucleotide sequence ID" value="NZ_SRMB01000008.1"/>
</dbReference>
<gene>
    <name evidence="3" type="ORF">E5K02_24705</name>
</gene>
<evidence type="ECO:0000313" key="4">
    <source>
        <dbReference type="Proteomes" id="UP000298471"/>
    </source>
</evidence>
<proteinExistence type="predicted"/>
<protein>
    <submittedName>
        <fullName evidence="3">Cupin domain-containing protein</fullName>
    </submittedName>
</protein>
<feature type="chain" id="PRO_5021369182" evidence="1">
    <location>
        <begin position="27"/>
        <end position="139"/>
    </location>
</feature>
<evidence type="ECO:0000256" key="1">
    <source>
        <dbReference type="SAM" id="SignalP"/>
    </source>
</evidence>
<accession>A0A4Z0PTC6</accession>
<dbReference type="EMBL" id="SRMB01000008">
    <property type="protein sequence ID" value="TGE20968.1"/>
    <property type="molecule type" value="Genomic_DNA"/>
</dbReference>
<name>A0A4Z0PTC6_9BACT</name>
<reference evidence="3 4" key="1">
    <citation type="submission" date="2019-04" db="EMBL/GenBank/DDBJ databases">
        <authorList>
            <person name="Feng G."/>
            <person name="Zhang J."/>
            <person name="Zhu H."/>
        </authorList>
    </citation>
    <scope>NUCLEOTIDE SEQUENCE [LARGE SCALE GENOMIC DNA]</scope>
    <source>
        <strain evidence="3 4">9PBR-1</strain>
    </source>
</reference>
<evidence type="ECO:0000259" key="2">
    <source>
        <dbReference type="Pfam" id="PF07883"/>
    </source>
</evidence>
<dbReference type="SUPFAM" id="SSF51182">
    <property type="entry name" value="RmlC-like cupins"/>
    <property type="match status" value="1"/>
</dbReference>
<comment type="caution">
    <text evidence="3">The sequence shown here is derived from an EMBL/GenBank/DDBJ whole genome shotgun (WGS) entry which is preliminary data.</text>
</comment>
<dbReference type="Gene3D" id="2.60.120.10">
    <property type="entry name" value="Jelly Rolls"/>
    <property type="match status" value="1"/>
</dbReference>
<keyword evidence="1" id="KW-0732">Signal</keyword>
<dbReference type="Pfam" id="PF07883">
    <property type="entry name" value="Cupin_2"/>
    <property type="match status" value="1"/>
</dbReference>
<dbReference type="InterPro" id="IPR011051">
    <property type="entry name" value="RmlC_Cupin_sf"/>
</dbReference>
<evidence type="ECO:0000313" key="3">
    <source>
        <dbReference type="EMBL" id="TGE20968.1"/>
    </source>
</evidence>
<dbReference type="PANTHER" id="PTHR38599">
    <property type="entry name" value="CUPIN DOMAIN PROTEIN (AFU_ORTHOLOGUE AFUA_3G13620)"/>
    <property type="match status" value="1"/>
</dbReference>
<feature type="signal peptide" evidence="1">
    <location>
        <begin position="1"/>
        <end position="26"/>
    </location>
</feature>